<dbReference type="PANTHER" id="PTHR28588">
    <property type="entry name" value="HAUS AUGMIN-LIKE COMPLEX SUBUNIT 5"/>
    <property type="match status" value="1"/>
</dbReference>
<dbReference type="Pfam" id="PF14817">
    <property type="entry name" value="HAUS5"/>
    <property type="match status" value="1"/>
</dbReference>
<keyword evidence="3" id="KW-1185">Reference proteome</keyword>
<name>A0A3Q2V013_HAPBU</name>
<reference evidence="2" key="1">
    <citation type="submission" date="2025-08" db="UniProtKB">
        <authorList>
            <consortium name="Ensembl"/>
        </authorList>
    </citation>
    <scope>IDENTIFICATION</scope>
</reference>
<dbReference type="PANTHER" id="PTHR28588:SF1">
    <property type="entry name" value="HAUS AUGMIN-LIKE COMPLEX SUBUNIT 5"/>
    <property type="match status" value="1"/>
</dbReference>
<dbReference type="GO" id="GO:0051225">
    <property type="term" value="P:spindle assembly"/>
    <property type="evidence" value="ECO:0007669"/>
    <property type="project" value="InterPro"/>
</dbReference>
<dbReference type="OrthoDB" id="2019614at2759"/>
<keyword evidence="1" id="KW-0175">Coiled coil</keyword>
<dbReference type="InterPro" id="IPR026215">
    <property type="entry name" value="HAUS5_metazoa"/>
</dbReference>
<dbReference type="Proteomes" id="UP000264840">
    <property type="component" value="Unplaced"/>
</dbReference>
<organism evidence="2 3">
    <name type="scientific">Haplochromis burtoni</name>
    <name type="common">Burton's mouthbrooder</name>
    <name type="synonym">Chromis burtoni</name>
    <dbReference type="NCBI Taxonomy" id="8153"/>
    <lineage>
        <taxon>Eukaryota</taxon>
        <taxon>Metazoa</taxon>
        <taxon>Chordata</taxon>
        <taxon>Craniata</taxon>
        <taxon>Vertebrata</taxon>
        <taxon>Euteleostomi</taxon>
        <taxon>Actinopterygii</taxon>
        <taxon>Neopterygii</taxon>
        <taxon>Teleostei</taxon>
        <taxon>Neoteleostei</taxon>
        <taxon>Acanthomorphata</taxon>
        <taxon>Ovalentaria</taxon>
        <taxon>Cichlomorphae</taxon>
        <taxon>Cichliformes</taxon>
        <taxon>Cichlidae</taxon>
        <taxon>African cichlids</taxon>
        <taxon>Pseudocrenilabrinae</taxon>
        <taxon>Haplochromini</taxon>
        <taxon>Haplochromis</taxon>
    </lineage>
</organism>
<dbReference type="GeneTree" id="ENSGT00940000165447"/>
<dbReference type="GO" id="GO:0070652">
    <property type="term" value="C:HAUS complex"/>
    <property type="evidence" value="ECO:0007669"/>
    <property type="project" value="InterPro"/>
</dbReference>
<dbReference type="STRING" id="8153.ENSHBUP00000003952"/>
<reference evidence="2" key="2">
    <citation type="submission" date="2025-09" db="UniProtKB">
        <authorList>
            <consortium name="Ensembl"/>
        </authorList>
    </citation>
    <scope>IDENTIFICATION</scope>
</reference>
<feature type="coiled-coil region" evidence="1">
    <location>
        <begin position="547"/>
        <end position="574"/>
    </location>
</feature>
<dbReference type="RefSeq" id="XP_005930974.1">
    <property type="nucleotide sequence ID" value="XM_005930912.3"/>
</dbReference>
<proteinExistence type="predicted"/>
<feature type="coiled-coil region" evidence="1">
    <location>
        <begin position="334"/>
        <end position="361"/>
    </location>
</feature>
<evidence type="ECO:0000313" key="2">
    <source>
        <dbReference type="Ensembl" id="ENSHBUP00000003952.1"/>
    </source>
</evidence>
<dbReference type="GO" id="GO:0005813">
    <property type="term" value="C:centrosome"/>
    <property type="evidence" value="ECO:0007669"/>
    <property type="project" value="TreeGrafter"/>
</dbReference>
<evidence type="ECO:0000313" key="3">
    <source>
        <dbReference type="Proteomes" id="UP000264840"/>
    </source>
</evidence>
<protein>
    <submittedName>
        <fullName evidence="2">HAUS augmin-like complex, subunit 5</fullName>
    </submittedName>
</protein>
<evidence type="ECO:0000256" key="1">
    <source>
        <dbReference type="SAM" id="Coils"/>
    </source>
</evidence>
<dbReference type="OMA" id="LRYYVNQ"/>
<dbReference type="PRINTS" id="PR02091">
    <property type="entry name" value="HAUSAUGMINL5"/>
</dbReference>
<dbReference type="GeneID" id="102299080"/>
<dbReference type="GO" id="GO:0007098">
    <property type="term" value="P:centrosome cycle"/>
    <property type="evidence" value="ECO:0007669"/>
    <property type="project" value="InterPro"/>
</dbReference>
<sequence>MGDRNLVQDLKRWATEEFGLSPDRLPNDSYFKTLCVGTGKSIWKYVTQHVFQQRNARIMRGNLQWYKSLQDKESCQAEGQSEAARRKDLQKKIEQLKEEISHLDSQMSVTEEQMATQESSISRTWAQVEDGQRRELLLQAFRQRCVSSCKDLSDDVQQISVHCQALEQMARKAEIEVLFDKSSCNSLNVKVATEAQVLRDVRELCDDRVHFYQSLQECESKTQHSAATHMTREQRTAVFQYWLSAVENVLGTYPPNHVLSALQYLASREQKVLEEKLSSLDVTRDVTALQFRYESDHLLDMSAEEEKELPPVKTLLEAAWEEVEQSLVELAQTRSRVLQLKNQLQTRKKDAELEVSSIRDELQDDSLALSALEVELQCVMQAAARDYIRDRCIQLDQHAQSRQEALRSLRRQWQSILDFRQLVLLRQEQIRGLIKGNSTAKTQLIHLHRELEEFIQAKLVAQFEDVTTAANSLRNAVSKEARQMGTVSLLSLDRRTIEGMQRIPASWLSIHRLRSPTFSSVCQSLAFPLYKAPEELCSRSRSQQLELRFLRQLLQLHSATLQKIKKEADQLEASDQKALLSRVMEEDQKLLKSLVPRVRGLTHRCAQGLSYGDQVKTAISYWWERPAQHVLPEVSKGGLTFQQWLQRWKLAAKSP</sequence>
<dbReference type="AlphaFoldDB" id="A0A3Q2V013"/>
<dbReference type="CTD" id="23354"/>
<accession>A0A3Q2V013</accession>
<dbReference type="Ensembl" id="ENSHBUT00000009520.1">
    <property type="protein sequence ID" value="ENSHBUP00000003952.1"/>
    <property type="gene ID" value="ENSHBUG00000005230.1"/>
</dbReference>
<feature type="coiled-coil region" evidence="1">
    <location>
        <begin position="79"/>
        <end position="113"/>
    </location>
</feature>
<dbReference type="InterPro" id="IPR029131">
    <property type="entry name" value="HAUS5"/>
</dbReference>